<comment type="caution">
    <text evidence="1">The sequence shown here is derived from an EMBL/GenBank/DDBJ whole genome shotgun (WGS) entry which is preliminary data.</text>
</comment>
<evidence type="ECO:0000313" key="2">
    <source>
        <dbReference type="Proteomes" id="UP001548189"/>
    </source>
</evidence>
<organism evidence="1 2">
    <name type="scientific">Aliikangiella maris</name>
    <dbReference type="NCBI Taxonomy" id="3162458"/>
    <lineage>
        <taxon>Bacteria</taxon>
        <taxon>Pseudomonadati</taxon>
        <taxon>Pseudomonadota</taxon>
        <taxon>Gammaproteobacteria</taxon>
        <taxon>Oceanospirillales</taxon>
        <taxon>Pleioneaceae</taxon>
        <taxon>Aliikangiella</taxon>
    </lineage>
</organism>
<dbReference type="EMBL" id="JBEVCJ010000006">
    <property type="protein sequence ID" value="MET1254941.1"/>
    <property type="molecule type" value="Genomic_DNA"/>
</dbReference>
<dbReference type="PANTHER" id="PTHR35564:SF4">
    <property type="entry name" value="CYTOPLASMIC PROTEIN"/>
    <property type="match status" value="1"/>
</dbReference>
<dbReference type="NCBIfam" id="TIGR03347">
    <property type="entry name" value="VI_chp_1"/>
    <property type="match status" value="1"/>
</dbReference>
<keyword evidence="2" id="KW-1185">Reference proteome</keyword>
<reference evidence="1 2" key="1">
    <citation type="submission" date="2024-06" db="EMBL/GenBank/DDBJ databases">
        <authorList>
            <person name="Li F."/>
        </authorList>
    </citation>
    <scope>NUCLEOTIDE SEQUENCE [LARGE SCALE GENOMIC DNA]</scope>
    <source>
        <strain evidence="1 2">GXAS 311</strain>
    </source>
</reference>
<dbReference type="Pfam" id="PF06996">
    <property type="entry name" value="T6SS_TssG"/>
    <property type="match status" value="1"/>
</dbReference>
<evidence type="ECO:0000313" key="1">
    <source>
        <dbReference type="EMBL" id="MET1254941.1"/>
    </source>
</evidence>
<accession>A0ABV2BSM6</accession>
<name>A0ABV2BSM6_9GAMM</name>
<dbReference type="Proteomes" id="UP001548189">
    <property type="component" value="Unassembled WGS sequence"/>
</dbReference>
<gene>
    <name evidence="1" type="primary">tssG</name>
    <name evidence="1" type="ORF">ABVT43_07380</name>
</gene>
<dbReference type="InterPro" id="IPR010732">
    <property type="entry name" value="T6SS_TssG-like"/>
</dbReference>
<dbReference type="RefSeq" id="WP_353874555.1">
    <property type="nucleotide sequence ID" value="NZ_JBEVCJ010000006.1"/>
</dbReference>
<dbReference type="PANTHER" id="PTHR35564">
    <property type="match status" value="1"/>
</dbReference>
<sequence length="334" mass="38220">MSLQALLNNPHEFDFFQAVYILEREKELSMPIITHENMTKIGFDGPLNKESLTFKVDPSLGFNGLSVCKIHREIKDDKPQKWQVVVAFLGLIGTNGVLPQHYTELVLQRLKARDLALVDFLNLFNHRLISLFYRAWEKYRVPIQYGRAGRVGQRDTFTQCIDSLTGNLAEESVFNYYAGFFAKHVRNATSLESMLSDFLAAPVAIEQFCGEWLTIDPQEQTSLKANSEFACLGVGTILGQQYWSVQNKIEIKIGPLTYQQYKNLLPGETLSNVLIRLIKQYINDGIKVSIQLWMNQQDMKFTQFGSKNACLGQLTWMSHLKPAIDKPEYISFEC</sequence>
<proteinExistence type="predicted"/>
<protein>
    <submittedName>
        <fullName evidence="1">Type VI secretion system baseplate subunit TssG</fullName>
    </submittedName>
</protein>